<gene>
    <name evidence="1" type="primary">A08g500450.1_BraROA</name>
    <name evidence="1" type="ORF">IGI04_029357</name>
</gene>
<reference evidence="1 2" key="1">
    <citation type="submission" date="2021-03" db="EMBL/GenBank/DDBJ databases">
        <authorList>
            <person name="King G.J."/>
            <person name="Bancroft I."/>
            <person name="Baten A."/>
            <person name="Bloomfield J."/>
            <person name="Borpatragohain P."/>
            <person name="He Z."/>
            <person name="Irish N."/>
            <person name="Irwin J."/>
            <person name="Liu K."/>
            <person name="Mauleon R.P."/>
            <person name="Moore J."/>
            <person name="Morris R."/>
            <person name="Ostergaard L."/>
            <person name="Wang B."/>
            <person name="Wells R."/>
        </authorList>
    </citation>
    <scope>NUCLEOTIDE SEQUENCE [LARGE SCALE GENOMIC DNA]</scope>
    <source>
        <strain evidence="1">R-o-18</strain>
        <tissue evidence="1">Leaf</tissue>
    </source>
</reference>
<proteinExistence type="predicted"/>
<keyword evidence="2" id="KW-1185">Reference proteome</keyword>
<dbReference type="Proteomes" id="UP000823674">
    <property type="component" value="Chromosome A08"/>
</dbReference>
<accession>A0ABQ7LRI6</accession>
<sequence>MGKKGKKDGGLVVVKPTKTKKRRNEPVDVSGCADLCCCFGGGGGGGDCGGGGCGGGGCGGGGG</sequence>
<protein>
    <submittedName>
        <fullName evidence="1">Uncharacterized protein</fullName>
    </submittedName>
</protein>
<evidence type="ECO:0000313" key="2">
    <source>
        <dbReference type="Proteomes" id="UP000823674"/>
    </source>
</evidence>
<evidence type="ECO:0000313" key="1">
    <source>
        <dbReference type="EMBL" id="KAG5387816.1"/>
    </source>
</evidence>
<name>A0ABQ7LRI6_BRACM</name>
<dbReference type="EMBL" id="JADBGQ010000007">
    <property type="protein sequence ID" value="KAG5387816.1"/>
    <property type="molecule type" value="Genomic_DNA"/>
</dbReference>
<comment type="caution">
    <text evidence="1">The sequence shown here is derived from an EMBL/GenBank/DDBJ whole genome shotgun (WGS) entry which is preliminary data.</text>
</comment>
<organism evidence="1 2">
    <name type="scientific">Brassica rapa subsp. trilocularis</name>
    <dbReference type="NCBI Taxonomy" id="1813537"/>
    <lineage>
        <taxon>Eukaryota</taxon>
        <taxon>Viridiplantae</taxon>
        <taxon>Streptophyta</taxon>
        <taxon>Embryophyta</taxon>
        <taxon>Tracheophyta</taxon>
        <taxon>Spermatophyta</taxon>
        <taxon>Magnoliopsida</taxon>
        <taxon>eudicotyledons</taxon>
        <taxon>Gunneridae</taxon>
        <taxon>Pentapetalae</taxon>
        <taxon>rosids</taxon>
        <taxon>malvids</taxon>
        <taxon>Brassicales</taxon>
        <taxon>Brassicaceae</taxon>
        <taxon>Brassiceae</taxon>
        <taxon>Brassica</taxon>
    </lineage>
</organism>